<sequence>MDIYEPAGDTAVRRPLLIMAHEGAFVQGTKSDQPMTEICTRFARLGYVTASIDYRLLSLIQLLLPGDTINFAKGALLATQDMRAAVRFFRKDAATNRQYRIHSGYIFAGGSSAGAFVALQTGYLDKLSEVPSFYDAAALGGLEGSNNLGYSSAVRGVVNLCGALGRREWLEAGSVPLVSLHGTNDNRVPYNSGKPGFGLPPQQLYGSGIIKVRADAVGVPNTLYTFKGANHVPYNGVSEPSVAYMDTTFRVVRDFLRPLLRQPGTIITATKAAKPSLAVQVYPTPAIDAVRLLAPGNVAFQPREIELLDATSRIVRRFRWSQPEFVLPRGSLKAGLYVLRGEGIVPQRIVFE</sequence>
<dbReference type="EMBL" id="BMHT01000001">
    <property type="protein sequence ID" value="GGE98704.1"/>
    <property type="molecule type" value="Genomic_DNA"/>
</dbReference>
<keyword evidence="3" id="KW-1185">Reference proteome</keyword>
<feature type="domain" description="BD-FAE-like" evidence="1">
    <location>
        <begin position="1"/>
        <end position="129"/>
    </location>
</feature>
<organism evidence="2 3">
    <name type="scientific">Hymenobacter cavernae</name>
    <dbReference type="NCBI Taxonomy" id="2044852"/>
    <lineage>
        <taxon>Bacteria</taxon>
        <taxon>Pseudomonadati</taxon>
        <taxon>Bacteroidota</taxon>
        <taxon>Cytophagia</taxon>
        <taxon>Cytophagales</taxon>
        <taxon>Hymenobacteraceae</taxon>
        <taxon>Hymenobacter</taxon>
    </lineage>
</organism>
<protein>
    <recommendedName>
        <fullName evidence="1">BD-FAE-like domain-containing protein</fullName>
    </recommendedName>
</protein>
<gene>
    <name evidence="2" type="ORF">GCM10011383_06910</name>
</gene>
<proteinExistence type="predicted"/>
<dbReference type="Pfam" id="PF20434">
    <property type="entry name" value="BD-FAE"/>
    <property type="match status" value="1"/>
</dbReference>
<evidence type="ECO:0000259" key="1">
    <source>
        <dbReference type="Pfam" id="PF20434"/>
    </source>
</evidence>
<dbReference type="InterPro" id="IPR049492">
    <property type="entry name" value="BD-FAE-like_dom"/>
</dbReference>
<reference evidence="3" key="1">
    <citation type="journal article" date="2019" name="Int. J. Syst. Evol. Microbiol.">
        <title>The Global Catalogue of Microorganisms (GCM) 10K type strain sequencing project: providing services to taxonomists for standard genome sequencing and annotation.</title>
        <authorList>
            <consortium name="The Broad Institute Genomics Platform"/>
            <consortium name="The Broad Institute Genome Sequencing Center for Infectious Disease"/>
            <person name="Wu L."/>
            <person name="Ma J."/>
        </authorList>
    </citation>
    <scope>NUCLEOTIDE SEQUENCE [LARGE SCALE GENOMIC DNA]</scope>
    <source>
        <strain evidence="3">CGMCC 1.15197</strain>
    </source>
</reference>
<dbReference type="Gene3D" id="3.40.50.1820">
    <property type="entry name" value="alpha/beta hydrolase"/>
    <property type="match status" value="1"/>
</dbReference>
<comment type="caution">
    <text evidence="2">The sequence shown here is derived from an EMBL/GenBank/DDBJ whole genome shotgun (WGS) entry which is preliminary data.</text>
</comment>
<dbReference type="Proteomes" id="UP000632273">
    <property type="component" value="Unassembled WGS sequence"/>
</dbReference>
<name>A0ABQ1TMF5_9BACT</name>
<accession>A0ABQ1TMF5</accession>
<dbReference type="InterPro" id="IPR029058">
    <property type="entry name" value="AB_hydrolase_fold"/>
</dbReference>
<evidence type="ECO:0000313" key="3">
    <source>
        <dbReference type="Proteomes" id="UP000632273"/>
    </source>
</evidence>
<dbReference type="SUPFAM" id="SSF53474">
    <property type="entry name" value="alpha/beta-Hydrolases"/>
    <property type="match status" value="1"/>
</dbReference>
<evidence type="ECO:0000313" key="2">
    <source>
        <dbReference type="EMBL" id="GGE98704.1"/>
    </source>
</evidence>